<dbReference type="InterPro" id="IPR036388">
    <property type="entry name" value="WH-like_DNA-bd_sf"/>
</dbReference>
<dbReference type="PRINTS" id="PR00033">
    <property type="entry name" value="HTHASNC"/>
</dbReference>
<dbReference type="GO" id="GO:0043200">
    <property type="term" value="P:response to amino acid"/>
    <property type="evidence" value="ECO:0007669"/>
    <property type="project" value="TreeGrafter"/>
</dbReference>
<dbReference type="InterPro" id="IPR036390">
    <property type="entry name" value="WH_DNA-bd_sf"/>
</dbReference>
<evidence type="ECO:0000313" key="6">
    <source>
        <dbReference type="Proteomes" id="UP000236752"/>
    </source>
</evidence>
<evidence type="ECO:0000256" key="3">
    <source>
        <dbReference type="ARBA" id="ARBA00023163"/>
    </source>
</evidence>
<protein>
    <submittedName>
        <fullName evidence="5">Transcriptional regulator, AsnC family</fullName>
    </submittedName>
</protein>
<reference evidence="5 6" key="1">
    <citation type="submission" date="2016-10" db="EMBL/GenBank/DDBJ databases">
        <authorList>
            <person name="de Groot N.N."/>
        </authorList>
    </citation>
    <scope>NUCLEOTIDE SEQUENCE [LARGE SCALE GENOMIC DNA]</scope>
    <source>
        <strain evidence="5 6">DSM 26915</strain>
    </source>
</reference>
<dbReference type="PANTHER" id="PTHR30154:SF53">
    <property type="entry name" value="HTH-TYPE TRANSCRIPTIONAL REGULATOR LRPC"/>
    <property type="match status" value="1"/>
</dbReference>
<dbReference type="OrthoDB" id="9809462at2"/>
<dbReference type="RefSeq" id="WP_103910912.1">
    <property type="nucleotide sequence ID" value="NZ_FNUZ01000004.1"/>
</dbReference>
<dbReference type="Gene3D" id="1.10.10.10">
    <property type="entry name" value="Winged helix-like DNA-binding domain superfamily/Winged helix DNA-binding domain"/>
    <property type="match status" value="1"/>
</dbReference>
<evidence type="ECO:0000256" key="2">
    <source>
        <dbReference type="ARBA" id="ARBA00023125"/>
    </source>
</evidence>
<dbReference type="InterPro" id="IPR011008">
    <property type="entry name" value="Dimeric_a/b-barrel"/>
</dbReference>
<feature type="domain" description="HTH asnC-type" evidence="4">
    <location>
        <begin position="3"/>
        <end position="55"/>
    </location>
</feature>
<dbReference type="GO" id="GO:0005829">
    <property type="term" value="C:cytosol"/>
    <property type="evidence" value="ECO:0007669"/>
    <property type="project" value="TreeGrafter"/>
</dbReference>
<dbReference type="Gene3D" id="3.30.70.920">
    <property type="match status" value="1"/>
</dbReference>
<gene>
    <name evidence="5" type="ORF">SAMN04488045_2577</name>
</gene>
<dbReference type="GO" id="GO:0043565">
    <property type="term" value="F:sequence-specific DNA binding"/>
    <property type="evidence" value="ECO:0007669"/>
    <property type="project" value="InterPro"/>
</dbReference>
<dbReference type="EMBL" id="FNUZ01000004">
    <property type="protein sequence ID" value="SEG38510.1"/>
    <property type="molecule type" value="Genomic_DNA"/>
</dbReference>
<dbReference type="SMART" id="SM00344">
    <property type="entry name" value="HTH_ASNC"/>
    <property type="match status" value="1"/>
</dbReference>
<accession>A0A1H5ZQR5</accession>
<keyword evidence="6" id="KW-1185">Reference proteome</keyword>
<dbReference type="SUPFAM" id="SSF46785">
    <property type="entry name" value="Winged helix' DNA-binding domain"/>
    <property type="match status" value="1"/>
</dbReference>
<dbReference type="AlphaFoldDB" id="A0A1H5ZQR5"/>
<dbReference type="InterPro" id="IPR019887">
    <property type="entry name" value="Tscrpt_reg_AsnC/Lrp_C"/>
</dbReference>
<organism evidence="5 6">
    <name type="scientific">Thalassococcus halodurans</name>
    <dbReference type="NCBI Taxonomy" id="373675"/>
    <lineage>
        <taxon>Bacteria</taxon>
        <taxon>Pseudomonadati</taxon>
        <taxon>Pseudomonadota</taxon>
        <taxon>Alphaproteobacteria</taxon>
        <taxon>Rhodobacterales</taxon>
        <taxon>Roseobacteraceae</taxon>
        <taxon>Thalassococcus</taxon>
    </lineage>
</organism>
<evidence type="ECO:0000259" key="4">
    <source>
        <dbReference type="PROSITE" id="PS50956"/>
    </source>
</evidence>
<dbReference type="InterPro" id="IPR019888">
    <property type="entry name" value="Tscrpt_reg_AsnC-like"/>
</dbReference>
<dbReference type="Proteomes" id="UP000236752">
    <property type="component" value="Unassembled WGS sequence"/>
</dbReference>
<name>A0A1H5ZQR5_9RHOB</name>
<proteinExistence type="predicted"/>
<dbReference type="PANTHER" id="PTHR30154">
    <property type="entry name" value="LEUCINE-RESPONSIVE REGULATORY PROTEIN"/>
    <property type="match status" value="1"/>
</dbReference>
<keyword evidence="2" id="KW-0238">DNA-binding</keyword>
<dbReference type="InterPro" id="IPR000485">
    <property type="entry name" value="AsnC-type_HTH_dom"/>
</dbReference>
<dbReference type="PROSITE" id="PS50956">
    <property type="entry name" value="HTH_ASNC_2"/>
    <property type="match status" value="1"/>
</dbReference>
<dbReference type="SUPFAM" id="SSF54909">
    <property type="entry name" value="Dimeric alpha+beta barrel"/>
    <property type="match status" value="1"/>
</dbReference>
<keyword evidence="3" id="KW-0804">Transcription</keyword>
<sequence>MQLDDTDRKLIVLLAQNARTPVSELGRRLGIARTTVQARIDRLVTNKVIAGFTIRKGEILKSAIRATVMICVEPNAGASVLSRLKTLAGIESVHTVSGRVDMIVEVSSPSTEALDFVLDQIGQASGVKSSESLIHLSTKIERSG</sequence>
<dbReference type="Pfam" id="PF13404">
    <property type="entry name" value="HTH_AsnC-type"/>
    <property type="match status" value="1"/>
</dbReference>
<evidence type="ECO:0000256" key="1">
    <source>
        <dbReference type="ARBA" id="ARBA00023015"/>
    </source>
</evidence>
<evidence type="ECO:0000313" key="5">
    <source>
        <dbReference type="EMBL" id="SEG38510.1"/>
    </source>
</evidence>
<dbReference type="Pfam" id="PF01037">
    <property type="entry name" value="AsnC_trans_reg"/>
    <property type="match status" value="1"/>
</dbReference>
<keyword evidence="1" id="KW-0805">Transcription regulation</keyword>